<keyword evidence="1" id="KW-0812">Transmembrane</keyword>
<feature type="transmembrane region" description="Helical" evidence="1">
    <location>
        <begin position="127"/>
        <end position="150"/>
    </location>
</feature>
<feature type="transmembrane region" description="Helical" evidence="1">
    <location>
        <begin position="43"/>
        <end position="63"/>
    </location>
</feature>
<organism evidence="2 3">
    <name type="scientific">Aequorivita echinoideorum</name>
    <dbReference type="NCBI Taxonomy" id="1549647"/>
    <lineage>
        <taxon>Bacteria</taxon>
        <taxon>Pseudomonadati</taxon>
        <taxon>Bacteroidota</taxon>
        <taxon>Flavobacteriia</taxon>
        <taxon>Flavobacteriales</taxon>
        <taxon>Flavobacteriaceae</taxon>
        <taxon>Aequorivita</taxon>
    </lineage>
</organism>
<dbReference type="InterPro" id="IPR045625">
    <property type="entry name" value="DUF6427"/>
</dbReference>
<proteinExistence type="predicted"/>
<name>A0ABS5S1T4_9FLAO</name>
<feature type="transmembrane region" description="Helical" evidence="1">
    <location>
        <begin position="12"/>
        <end position="31"/>
    </location>
</feature>
<evidence type="ECO:0000256" key="1">
    <source>
        <dbReference type="SAM" id="Phobius"/>
    </source>
</evidence>
<feature type="transmembrane region" description="Helical" evidence="1">
    <location>
        <begin position="202"/>
        <end position="221"/>
    </location>
</feature>
<comment type="caution">
    <text evidence="2">The sequence shown here is derived from an EMBL/GenBank/DDBJ whole genome shotgun (WGS) entry which is preliminary data.</text>
</comment>
<keyword evidence="1" id="KW-0472">Membrane</keyword>
<evidence type="ECO:0000313" key="3">
    <source>
        <dbReference type="Proteomes" id="UP001297092"/>
    </source>
</evidence>
<gene>
    <name evidence="2" type="ORF">KIV10_03155</name>
</gene>
<accession>A0ABS5S1T4</accession>
<protein>
    <recommendedName>
        <fullName evidence="4">UbiA prenyltransferase family protein</fullName>
    </recommendedName>
</protein>
<evidence type="ECO:0008006" key="4">
    <source>
        <dbReference type="Google" id="ProtNLM"/>
    </source>
</evidence>
<feature type="transmembrane region" description="Helical" evidence="1">
    <location>
        <begin position="75"/>
        <end position="106"/>
    </location>
</feature>
<dbReference type="Pfam" id="PF19992">
    <property type="entry name" value="DUF6427"/>
    <property type="match status" value="1"/>
</dbReference>
<dbReference type="RefSeq" id="WP_214112030.1">
    <property type="nucleotide sequence ID" value="NZ_JAHCTB010000001.1"/>
</dbReference>
<feature type="transmembrane region" description="Helical" evidence="1">
    <location>
        <begin position="162"/>
        <end position="181"/>
    </location>
</feature>
<keyword evidence="3" id="KW-1185">Reference proteome</keyword>
<feature type="transmembrane region" description="Helical" evidence="1">
    <location>
        <begin position="264"/>
        <end position="281"/>
    </location>
</feature>
<dbReference type="EMBL" id="JAHCTB010000001">
    <property type="protein sequence ID" value="MBT0607172.1"/>
    <property type="molecule type" value="Genomic_DNA"/>
</dbReference>
<feature type="transmembrane region" description="Helical" evidence="1">
    <location>
        <begin position="241"/>
        <end position="257"/>
    </location>
</feature>
<feature type="transmembrane region" description="Helical" evidence="1">
    <location>
        <begin position="297"/>
        <end position="316"/>
    </location>
</feature>
<dbReference type="Proteomes" id="UP001297092">
    <property type="component" value="Unassembled WGS sequence"/>
</dbReference>
<evidence type="ECO:0000313" key="2">
    <source>
        <dbReference type="EMBL" id="MBT0607172.1"/>
    </source>
</evidence>
<keyword evidence="1" id="KW-1133">Transmembrane helix</keyword>
<sequence length="317" mass="36336">MLTSFFGKSNPVNYLILGIFIALGYLFTCFFKNPVEISVTSIVINITLMAVAVLSMLLLDFIIRKNDITRTNTYAILFFTFFLLVLPQVFLAPKILLATGFLLLALRRIISLRTDKNAAKKILDASIWITVASFFQFYTLLFFIPLWIAIIQKPNSDYKQMLMPITGFVGTFLICTAYHFLVEDSFQWFFNWKEKISFDFSAYNSLGLLLPAAIIFAFVIWTGVNRGFRFSTLSTKEKPTYLLLFYCLLVSIFVALAGPEKTGAELLFLLPFASIICANYIEARENPKSSEKDISEFWFKEIQLWLVVLLPVLMLFI</sequence>
<reference evidence="2 3" key="1">
    <citation type="submission" date="2021-05" db="EMBL/GenBank/DDBJ databases">
        <title>Aequorivita echinoideorum JCM 30378 genome.</title>
        <authorList>
            <person name="Zhang H."/>
            <person name="Li C."/>
        </authorList>
    </citation>
    <scope>NUCLEOTIDE SEQUENCE [LARGE SCALE GENOMIC DNA]</scope>
    <source>
        <strain evidence="2 3">JCM30378</strain>
    </source>
</reference>